<sequence>MKRRSQIFASGLAAVAMSFSMLGAANADTVKIGVNQPLTGPIAASGNYVLEGAKIAADEINAAGGVNGNKIELVVEDNKGNPTESANVTEKLIVRDKVPVILGAWGSTLTLAAMPKLMEYKVPMVVETSSSVKITKSGNPYVFRIAPTSAIEADNFVEMIEPLGIKKADMLVVNNDWGRGAAAEFRRVLEANGVEVGKELIMDAAAQDMTSQLSELKGTDADTLFVTTAVEQLTLLLKQAQSLGMDRQIITTGGSQNPDQLIDHAGSAAEGSKHLLFFTPWVPEEAANPEMAKAFIAEWEKRGLNKAGLTESFRGYDGIKTIAAALKKVEGEPTAEKITKALWEVELPGLNGNIKFRKDGGDGAKASAQYDANTYLVEIKDGKVVMVQ</sequence>
<evidence type="ECO:0000256" key="4">
    <source>
        <dbReference type="ARBA" id="ARBA00022970"/>
    </source>
</evidence>
<evidence type="ECO:0000259" key="6">
    <source>
        <dbReference type="Pfam" id="PF13458"/>
    </source>
</evidence>
<feature type="chain" id="PRO_5017244147" evidence="5">
    <location>
        <begin position="28"/>
        <end position="388"/>
    </location>
</feature>
<name>A0A3A1YXM9_9BURK</name>
<evidence type="ECO:0000313" key="8">
    <source>
        <dbReference type="Proteomes" id="UP000266206"/>
    </source>
</evidence>
<proteinExistence type="inferred from homology"/>
<feature type="signal peptide" evidence="5">
    <location>
        <begin position="1"/>
        <end position="27"/>
    </location>
</feature>
<dbReference type="Pfam" id="PF13458">
    <property type="entry name" value="Peripla_BP_6"/>
    <property type="match status" value="1"/>
</dbReference>
<comment type="similarity">
    <text evidence="1">Belongs to the leucine-binding protein family.</text>
</comment>
<dbReference type="EMBL" id="NQYH01000003">
    <property type="protein sequence ID" value="RIY41570.1"/>
    <property type="molecule type" value="Genomic_DNA"/>
</dbReference>
<protein>
    <submittedName>
        <fullName evidence="7">ABC transporter substrate-binding protein</fullName>
    </submittedName>
</protein>
<evidence type="ECO:0000256" key="2">
    <source>
        <dbReference type="ARBA" id="ARBA00022448"/>
    </source>
</evidence>
<dbReference type="InterPro" id="IPR028082">
    <property type="entry name" value="Peripla_BP_I"/>
</dbReference>
<accession>A0A3A1YXM9</accession>
<dbReference type="GO" id="GO:0006865">
    <property type="term" value="P:amino acid transport"/>
    <property type="evidence" value="ECO:0007669"/>
    <property type="project" value="UniProtKB-KW"/>
</dbReference>
<dbReference type="Gene3D" id="3.40.50.2300">
    <property type="match status" value="2"/>
</dbReference>
<dbReference type="InterPro" id="IPR028081">
    <property type="entry name" value="Leu-bd"/>
</dbReference>
<dbReference type="InterPro" id="IPR051010">
    <property type="entry name" value="BCAA_transport"/>
</dbReference>
<gene>
    <name evidence="7" type="ORF">CJP73_06240</name>
</gene>
<evidence type="ECO:0000256" key="1">
    <source>
        <dbReference type="ARBA" id="ARBA00010062"/>
    </source>
</evidence>
<comment type="caution">
    <text evidence="7">The sequence shown here is derived from an EMBL/GenBank/DDBJ whole genome shotgun (WGS) entry which is preliminary data.</text>
</comment>
<evidence type="ECO:0000256" key="5">
    <source>
        <dbReference type="SAM" id="SignalP"/>
    </source>
</evidence>
<keyword evidence="4" id="KW-0029">Amino-acid transport</keyword>
<keyword evidence="2" id="KW-0813">Transport</keyword>
<dbReference type="PRINTS" id="PR00337">
    <property type="entry name" value="LEUILEVALBP"/>
</dbReference>
<dbReference type="InterPro" id="IPR000709">
    <property type="entry name" value="Leu_Ile_Val-bd"/>
</dbReference>
<dbReference type="AlphaFoldDB" id="A0A3A1YXM9"/>
<reference evidence="7 8" key="1">
    <citation type="submission" date="2017-08" db="EMBL/GenBank/DDBJ databases">
        <title>Pusillimonas indicus sp. nov., a member of the family Alcaligenaceae isolated from surface seawater.</title>
        <authorList>
            <person name="Li J."/>
        </authorList>
    </citation>
    <scope>NUCLEOTIDE SEQUENCE [LARGE SCALE GENOMIC DNA]</scope>
    <source>
        <strain evidence="7 8">L52-1-41</strain>
    </source>
</reference>
<dbReference type="OrthoDB" id="9783240at2"/>
<keyword evidence="3 5" id="KW-0732">Signal</keyword>
<dbReference type="PANTHER" id="PTHR30483:SF6">
    <property type="entry name" value="PERIPLASMIC BINDING PROTEIN OF ABC TRANSPORTER FOR NATURAL AMINO ACIDS"/>
    <property type="match status" value="1"/>
</dbReference>
<evidence type="ECO:0000256" key="3">
    <source>
        <dbReference type="ARBA" id="ARBA00022729"/>
    </source>
</evidence>
<dbReference type="PANTHER" id="PTHR30483">
    <property type="entry name" value="LEUCINE-SPECIFIC-BINDING PROTEIN"/>
    <property type="match status" value="1"/>
</dbReference>
<dbReference type="CDD" id="cd19980">
    <property type="entry name" value="PBP1_ABC_ligand_binding-like"/>
    <property type="match status" value="1"/>
</dbReference>
<evidence type="ECO:0000313" key="7">
    <source>
        <dbReference type="EMBL" id="RIY41570.1"/>
    </source>
</evidence>
<dbReference type="Proteomes" id="UP000266206">
    <property type="component" value="Unassembled WGS sequence"/>
</dbReference>
<feature type="domain" description="Leucine-binding protein" evidence="6">
    <location>
        <begin position="29"/>
        <end position="381"/>
    </location>
</feature>
<dbReference type="SUPFAM" id="SSF53822">
    <property type="entry name" value="Periplasmic binding protein-like I"/>
    <property type="match status" value="1"/>
</dbReference>
<organism evidence="7 8">
    <name type="scientific">Neopusillimonas maritima</name>
    <dbReference type="NCBI Taxonomy" id="2026239"/>
    <lineage>
        <taxon>Bacteria</taxon>
        <taxon>Pseudomonadati</taxon>
        <taxon>Pseudomonadota</taxon>
        <taxon>Betaproteobacteria</taxon>
        <taxon>Burkholderiales</taxon>
        <taxon>Alcaligenaceae</taxon>
        <taxon>Neopusillimonas</taxon>
    </lineage>
</organism>